<organism evidence="13 14">
    <name type="scientific">Ralstonia solanacearum (strain UW551)</name>
    <dbReference type="NCBI Taxonomy" id="342110"/>
    <lineage>
        <taxon>Bacteria</taxon>
        <taxon>Pseudomonadati</taxon>
        <taxon>Pseudomonadota</taxon>
        <taxon>Betaproteobacteria</taxon>
        <taxon>Burkholderiales</taxon>
        <taxon>Burkholderiaceae</taxon>
        <taxon>Ralstonia</taxon>
        <taxon>Ralstonia solanacearum species complex</taxon>
    </lineage>
</organism>
<keyword evidence="4 9" id="KW-0004">4Fe-4S</keyword>
<dbReference type="InterPro" id="IPR001030">
    <property type="entry name" value="Acoase/IPM_deHydtase_lsu_aba"/>
</dbReference>
<protein>
    <recommendedName>
        <fullName evidence="9">Aconitate hydratase</fullName>
        <shortName evidence="9">Aconitase</shortName>
        <ecNumber evidence="9">4.2.1.3</ecNumber>
    </recommendedName>
</protein>
<dbReference type="Gene3D" id="3.30.499.10">
    <property type="entry name" value="Aconitase, domain 3"/>
    <property type="match status" value="2"/>
</dbReference>
<dbReference type="GO" id="GO:0051539">
    <property type="term" value="F:4 iron, 4 sulfur cluster binding"/>
    <property type="evidence" value="ECO:0007669"/>
    <property type="project" value="UniProtKB-KW"/>
</dbReference>
<evidence type="ECO:0000259" key="12">
    <source>
        <dbReference type="Pfam" id="PF00694"/>
    </source>
</evidence>
<dbReference type="InterPro" id="IPR006249">
    <property type="entry name" value="Aconitase/IRP2"/>
</dbReference>
<evidence type="ECO:0000256" key="9">
    <source>
        <dbReference type="RuleBase" id="RU361275"/>
    </source>
</evidence>
<keyword evidence="5" id="KW-0479">Metal-binding</keyword>
<evidence type="ECO:0000313" key="14">
    <source>
        <dbReference type="Proteomes" id="UP000005933"/>
    </source>
</evidence>
<comment type="cofactor">
    <cofactor evidence="1">
        <name>[4Fe-4S] cluster</name>
        <dbReference type="ChEBI" id="CHEBI:49883"/>
    </cofactor>
</comment>
<evidence type="ECO:0000256" key="4">
    <source>
        <dbReference type="ARBA" id="ARBA00022485"/>
    </source>
</evidence>
<feature type="region of interest" description="Disordered" evidence="10">
    <location>
        <begin position="17"/>
        <end position="36"/>
    </location>
</feature>
<dbReference type="SUPFAM" id="SSF53732">
    <property type="entry name" value="Aconitase iron-sulfur domain"/>
    <property type="match status" value="1"/>
</dbReference>
<comment type="catalytic activity">
    <reaction evidence="8 9">
        <text>citrate = D-threo-isocitrate</text>
        <dbReference type="Rhea" id="RHEA:10336"/>
        <dbReference type="ChEBI" id="CHEBI:15562"/>
        <dbReference type="ChEBI" id="CHEBI:16947"/>
        <dbReference type="EC" id="4.2.1.3"/>
    </reaction>
</comment>
<dbReference type="GO" id="GO:0003994">
    <property type="term" value="F:aconitate hydratase activity"/>
    <property type="evidence" value="ECO:0007669"/>
    <property type="project" value="UniProtKB-EC"/>
</dbReference>
<dbReference type="EC" id="4.2.1.3" evidence="9"/>
<feature type="domain" description="Aconitase/3-isopropylmalate dehydratase large subunit alpha/beta/alpha" evidence="11">
    <location>
        <begin position="159"/>
        <end position="634"/>
    </location>
</feature>
<comment type="function">
    <text evidence="9">Catalyzes the isomerization of citrate to isocitrate via cis-aconitate.</text>
</comment>
<dbReference type="InterPro" id="IPR018136">
    <property type="entry name" value="Aconitase_4Fe-4S_BS"/>
</dbReference>
<dbReference type="AlphaFoldDB" id="A0AB33VE88"/>
<dbReference type="Gene3D" id="3.20.19.10">
    <property type="entry name" value="Aconitase, domain 4"/>
    <property type="match status" value="1"/>
</dbReference>
<evidence type="ECO:0000256" key="5">
    <source>
        <dbReference type="ARBA" id="ARBA00022723"/>
    </source>
</evidence>
<dbReference type="Proteomes" id="UP000005933">
    <property type="component" value="Unassembled WGS sequence"/>
</dbReference>
<dbReference type="InterPro" id="IPR036008">
    <property type="entry name" value="Aconitase_4Fe-4S_dom"/>
</dbReference>
<feature type="domain" description="Aconitase A/isopropylmalate dehydratase small subunit swivel" evidence="12">
    <location>
        <begin position="761"/>
        <end position="887"/>
    </location>
</feature>
<comment type="pathway">
    <text evidence="2">Carbohydrate metabolism; tricarboxylic acid cycle; isocitrate from oxaloacetate: step 2/2.</text>
</comment>
<keyword evidence="6 9" id="KW-0408">Iron</keyword>
<dbReference type="Pfam" id="PF00330">
    <property type="entry name" value="Aconitase"/>
    <property type="match status" value="1"/>
</dbReference>
<dbReference type="InterPro" id="IPR015928">
    <property type="entry name" value="Aconitase/3IPM_dehydase_swvl"/>
</dbReference>
<evidence type="ECO:0000256" key="7">
    <source>
        <dbReference type="ARBA" id="ARBA00023014"/>
    </source>
</evidence>
<proteinExistence type="inferred from homology"/>
<evidence type="ECO:0000256" key="8">
    <source>
        <dbReference type="ARBA" id="ARBA00023501"/>
    </source>
</evidence>
<reference evidence="13 14" key="1">
    <citation type="journal article" date="2006" name="Mol. Plant Microbe Interact.">
        <title>Identification of open reading frames unique to a select agent: Ralstonia solanacearum race 3 biovar 2.</title>
        <authorList>
            <person name="Gabriel D.W."/>
            <person name="Allen C."/>
            <person name="Schell M."/>
            <person name="Denny T.P."/>
            <person name="Greenberg J.T."/>
            <person name="Duan Y.P."/>
            <person name="Flores-Cruz Z."/>
            <person name="Huang Q."/>
            <person name="Clifford J.M."/>
            <person name="Presting G."/>
            <person name="Gonzalez E.T."/>
            <person name="Reddy J."/>
            <person name="Elphinstone J."/>
            <person name="Swanson J."/>
            <person name="Yao J."/>
            <person name="Mulholland V."/>
            <person name="Liu L."/>
            <person name="Farmerie W."/>
            <person name="Patnaikuni M."/>
            <person name="Balogh B."/>
            <person name="Norman D."/>
            <person name="Alvarez A."/>
            <person name="Castillo J.A."/>
            <person name="Jones J."/>
            <person name="Saddler G."/>
            <person name="Walunas T."/>
            <person name="Zhukov A."/>
            <person name="Mikhailova N."/>
        </authorList>
    </citation>
    <scope>NUCLEOTIDE SEQUENCE [LARGE SCALE GENOMIC DNA]</scope>
    <source>
        <strain evidence="13 14">UW551</strain>
    </source>
</reference>
<comment type="caution">
    <text evidence="13">The sequence shown here is derived from an EMBL/GenBank/DDBJ whole genome shotgun (WGS) entry which is preliminary data.</text>
</comment>
<dbReference type="PRINTS" id="PR00415">
    <property type="entry name" value="ACONITASE"/>
</dbReference>
<dbReference type="InterPro" id="IPR015931">
    <property type="entry name" value="Acnase/IPM_dHydase_lsu_aba_1/3"/>
</dbReference>
<dbReference type="PANTHER" id="PTHR11670">
    <property type="entry name" value="ACONITASE/IRON-RESPONSIVE ELEMENT FAMILY MEMBER"/>
    <property type="match status" value="1"/>
</dbReference>
<dbReference type="NCBIfam" id="TIGR01341">
    <property type="entry name" value="aconitase_1"/>
    <property type="match status" value="1"/>
</dbReference>
<evidence type="ECO:0000259" key="11">
    <source>
        <dbReference type="Pfam" id="PF00330"/>
    </source>
</evidence>
<dbReference type="SUPFAM" id="SSF52016">
    <property type="entry name" value="LeuD/IlvD-like"/>
    <property type="match status" value="1"/>
</dbReference>
<dbReference type="NCBIfam" id="NF006757">
    <property type="entry name" value="PRK09277.1"/>
    <property type="match status" value="1"/>
</dbReference>
<dbReference type="NCBIfam" id="NF009520">
    <property type="entry name" value="PRK12881.1"/>
    <property type="match status" value="1"/>
</dbReference>
<name>A0AB33VE88_RALSU</name>
<evidence type="ECO:0000256" key="1">
    <source>
        <dbReference type="ARBA" id="ARBA00001966"/>
    </source>
</evidence>
<evidence type="ECO:0000256" key="3">
    <source>
        <dbReference type="ARBA" id="ARBA00007185"/>
    </source>
</evidence>
<evidence type="ECO:0000313" key="13">
    <source>
        <dbReference type="EMBL" id="EAP73087.1"/>
    </source>
</evidence>
<dbReference type="Gene3D" id="6.10.190.10">
    <property type="match status" value="1"/>
</dbReference>
<dbReference type="Pfam" id="PF00694">
    <property type="entry name" value="Aconitase_C"/>
    <property type="match status" value="1"/>
</dbReference>
<keyword evidence="7 9" id="KW-0411">Iron-sulfur</keyword>
<sequence>MAAGAVIVCAGGLASGPRVADRPYSGTSEPVPDARQRSGLAASGHCARAGRGWAVGAGFMALSPGGFVGIGVSTLLHFCVNTCKNSLVEKTCPPPQAVVSVGDVAYRVVDLPAMFGKTLERLPVVLRLLLENTLRNTEGRERQRAVEGLLRWLETGMSEEEIAFQPARVLMHDTTSTPALVDIAAIRDALAEAGADPAVLNPVLPVDVSVDHSLAVEYHARADAAELNLRTEMRRNAERYRFLRWASKALRGVRIHPPGTGIMHTINLEQLATVASVQSIDGVPWLVPDTLIGTDSHTPMINGIGVLGWGVGGLEAQTVMFGMPVMQRIPDVIGVRLLGALAAGTSATDLALTVTQALRDIGVSGEFVEFFGPGVVTLSAGERAVVANMAPEYGATTGFFPVDARTLDYLRATGRPQAHVARVEALHRRAGLWFDPHNAPRYTRVIEIDLAAVRLHVAGPRRPQDLLPYTDTGLALSALGKADVDADTDTAGGLPAHPVAIAAITSCTNTSDPAQLIAAGLVARRARERGLRVPDWVKTSLAPGSPAAAEYLRRAGLIDDLSAVGFDIVGFGCTTCIGNSGPLTAPIQQAIADGTAAPVAVLSGNRNFPGRVHPDLSLGFIMSPPLVIAFALAGDAACDLSRQPLQTAPDGTPVHLRDLWPTRAEIDALVRQGTSPADYRHAFAIASANPAWAAIDAPDAPRYPWDAGSTALRRPPFASADAGSQLGDYEAYPLLVLGDDITTDHISPASAIPQDSFVADFLVARGDDRNDLNVFASRRGNWEVMVRAAFYSKTLVNLLAPGLPVAHTLHVPSGQAMPVFEAAQRYRDDGASVVLLAGARYGTGSSRDWAAKGQRLLGVRAVIAVSFERIHRSNLIGMGILPLRFPEGICPQALAIRPGDTIHVEASPERIGPRCAVPVRVRRADGSVERFVATAAVETQLETTLLRCGGVIPAILGRTLQAQRALARAVQAGVPPPPDVPELPEPQ</sequence>
<evidence type="ECO:0000256" key="6">
    <source>
        <dbReference type="ARBA" id="ARBA00023004"/>
    </source>
</evidence>
<evidence type="ECO:0000256" key="10">
    <source>
        <dbReference type="SAM" id="MobiDB-lite"/>
    </source>
</evidence>
<accession>A0AB33VE88</accession>
<gene>
    <name evidence="13" type="ORF">RRSL_02882</name>
</gene>
<dbReference type="EMBL" id="AAKL01000019">
    <property type="protein sequence ID" value="EAP73087.1"/>
    <property type="molecule type" value="Genomic_DNA"/>
</dbReference>
<dbReference type="PROSITE" id="PS01244">
    <property type="entry name" value="ACONITASE_2"/>
    <property type="match status" value="1"/>
</dbReference>
<dbReference type="InterPro" id="IPR000573">
    <property type="entry name" value="AconitaseA/IPMdHydase_ssu_swvl"/>
</dbReference>
<evidence type="ECO:0000256" key="2">
    <source>
        <dbReference type="ARBA" id="ARBA00004717"/>
    </source>
</evidence>
<keyword evidence="9 13" id="KW-0456">Lyase</keyword>
<comment type="similarity">
    <text evidence="3 9">Belongs to the aconitase/IPM isomerase family.</text>
</comment>
<dbReference type="GO" id="GO:0046872">
    <property type="term" value="F:metal ion binding"/>
    <property type="evidence" value="ECO:0007669"/>
    <property type="project" value="UniProtKB-KW"/>
</dbReference>